<dbReference type="Pfam" id="PF13508">
    <property type="entry name" value="Acetyltransf_7"/>
    <property type="match status" value="1"/>
</dbReference>
<organism evidence="2 3">
    <name type="scientific">Roseateles albus</name>
    <dbReference type="NCBI Taxonomy" id="2987525"/>
    <lineage>
        <taxon>Bacteria</taxon>
        <taxon>Pseudomonadati</taxon>
        <taxon>Pseudomonadota</taxon>
        <taxon>Betaproteobacteria</taxon>
        <taxon>Burkholderiales</taxon>
        <taxon>Sphaerotilaceae</taxon>
        <taxon>Roseateles</taxon>
    </lineage>
</organism>
<dbReference type="PANTHER" id="PTHR43233:SF1">
    <property type="entry name" value="FAMILY N-ACETYLTRANSFERASE, PUTATIVE (AFU_ORTHOLOGUE AFUA_6G03350)-RELATED"/>
    <property type="match status" value="1"/>
</dbReference>
<proteinExistence type="predicted"/>
<gene>
    <name evidence="2" type="ORF">PRZ03_13155</name>
</gene>
<comment type="caution">
    <text evidence="2">The sequence shown here is derived from an EMBL/GenBank/DDBJ whole genome shotgun (WGS) entry which is preliminary data.</text>
</comment>
<sequence length="147" mass="16350">MTRINISADKALLDLPLIHRFLSEQSTWALGIPFSTVQRAIEASLCFGAYLDGAQIGFARVITDGATFAYLVDVFVLPEHRGCGYSKRLMAAVMQHPELQGLRRFLLATSTAPQLYAQFGFTPAAKPQAFMERLEPDIYKRLPQTQG</sequence>
<evidence type="ECO:0000313" key="2">
    <source>
        <dbReference type="EMBL" id="MDC8772524.1"/>
    </source>
</evidence>
<name>A0ABT5KF24_9BURK</name>
<dbReference type="PROSITE" id="PS51186">
    <property type="entry name" value="GNAT"/>
    <property type="match status" value="1"/>
</dbReference>
<dbReference type="Gene3D" id="3.40.630.30">
    <property type="match status" value="1"/>
</dbReference>
<dbReference type="CDD" id="cd04301">
    <property type="entry name" value="NAT_SF"/>
    <property type="match status" value="1"/>
</dbReference>
<feature type="domain" description="N-acetyltransferase" evidence="1">
    <location>
        <begin position="4"/>
        <end position="145"/>
    </location>
</feature>
<dbReference type="SUPFAM" id="SSF55729">
    <property type="entry name" value="Acyl-CoA N-acyltransferases (Nat)"/>
    <property type="match status" value="1"/>
</dbReference>
<keyword evidence="3" id="KW-1185">Reference proteome</keyword>
<dbReference type="Proteomes" id="UP001221189">
    <property type="component" value="Unassembled WGS sequence"/>
</dbReference>
<dbReference type="InterPro" id="IPR000182">
    <property type="entry name" value="GNAT_dom"/>
</dbReference>
<accession>A0ABT5KF24</accession>
<dbReference type="EMBL" id="JAQQXT010000007">
    <property type="protein sequence ID" value="MDC8772524.1"/>
    <property type="molecule type" value="Genomic_DNA"/>
</dbReference>
<dbReference type="RefSeq" id="WP_273600712.1">
    <property type="nucleotide sequence ID" value="NZ_JAQQXT010000007.1"/>
</dbReference>
<reference evidence="2 3" key="1">
    <citation type="submission" date="2022-10" db="EMBL/GenBank/DDBJ databases">
        <title>Paucibacter sp. hw1 Genome sequencing.</title>
        <authorList>
            <person name="Park S."/>
        </authorList>
    </citation>
    <scope>NUCLEOTIDE SEQUENCE [LARGE SCALE GENOMIC DNA]</scope>
    <source>
        <strain evidence="3">hw1</strain>
    </source>
</reference>
<evidence type="ECO:0000259" key="1">
    <source>
        <dbReference type="PROSITE" id="PS51186"/>
    </source>
</evidence>
<evidence type="ECO:0000313" key="3">
    <source>
        <dbReference type="Proteomes" id="UP001221189"/>
    </source>
</evidence>
<dbReference type="InterPro" id="IPR053144">
    <property type="entry name" value="Acetyltransferase_Butenolide"/>
</dbReference>
<dbReference type="InterPro" id="IPR016181">
    <property type="entry name" value="Acyl_CoA_acyltransferase"/>
</dbReference>
<protein>
    <submittedName>
        <fullName evidence="2">GNAT family N-acetyltransferase</fullName>
    </submittedName>
</protein>
<dbReference type="PANTHER" id="PTHR43233">
    <property type="entry name" value="FAMILY N-ACETYLTRANSFERASE, PUTATIVE (AFU_ORTHOLOGUE AFUA_6G03350)-RELATED"/>
    <property type="match status" value="1"/>
</dbReference>